<reference evidence="2" key="3">
    <citation type="journal article" date="2011" name="PLoS ONE">
        <title>Genome sequence of a mesophilic hydrogenotrophic methanogen Methanocella paludicola, the first cultivated representative of the order Methanocellales.</title>
        <authorList>
            <person name="Sakai S."/>
            <person name="Takaki Y."/>
            <person name="Shimamura S."/>
            <person name="Sekine M."/>
            <person name="Tajima T."/>
            <person name="Kosugi H."/>
            <person name="Ichikawa N."/>
            <person name="Tasumi E."/>
            <person name="Hiraki A.T."/>
            <person name="Shimizu A."/>
            <person name="Kato Y."/>
            <person name="Nishiko R."/>
            <person name="Mori K."/>
            <person name="Fujita N."/>
            <person name="Imachi H."/>
            <person name="Takai K."/>
        </authorList>
    </citation>
    <scope>NUCLEOTIDE SEQUENCE [LARGE SCALE GENOMIC DNA]</scope>
    <source>
        <strain evidence="2">DSM 17711 / JCM 13418 / NBRC 101707 / SANAE</strain>
    </source>
</reference>
<organism evidence="1 2">
    <name type="scientific">Methanocella paludicola (strain DSM 17711 / JCM 13418 / NBRC 101707 / SANAE)</name>
    <dbReference type="NCBI Taxonomy" id="304371"/>
    <lineage>
        <taxon>Archaea</taxon>
        <taxon>Methanobacteriati</taxon>
        <taxon>Methanobacteriota</taxon>
        <taxon>Stenosarchaea group</taxon>
        <taxon>Methanomicrobia</taxon>
        <taxon>Methanocellales</taxon>
        <taxon>Methanocellaceae</taxon>
        <taxon>Methanocella</taxon>
    </lineage>
</organism>
<reference evidence="1 2" key="2">
    <citation type="journal article" date="2008" name="Int. J. Syst. Evol. Microbiol.">
        <title>Methanocella paludicola gen. nov., sp. nov., a methane-producing archaeon, the first isolate of the lineage 'Rice Cluster I', and proposal of the new archaeal order Methanocellales ord. nov.</title>
        <authorList>
            <person name="Sakai S."/>
            <person name="Imachi H."/>
            <person name="Hanada S."/>
            <person name="Ohashi A."/>
            <person name="Harada H."/>
            <person name="Kamagata Y."/>
        </authorList>
    </citation>
    <scope>NUCLEOTIDE SEQUENCE [LARGE SCALE GENOMIC DNA]</scope>
    <source>
        <strain evidence="2">DSM 17711 / JCM 13418 / NBRC 101707 / SANAE</strain>
    </source>
</reference>
<accession>D1YZ19</accession>
<protein>
    <recommendedName>
        <fullName evidence="3">Nucleotide pyrophosphohydrolase</fullName>
    </recommendedName>
</protein>
<evidence type="ECO:0008006" key="3">
    <source>
        <dbReference type="Google" id="ProtNLM"/>
    </source>
</evidence>
<dbReference type="InterPro" id="IPR025984">
    <property type="entry name" value="DCTPP"/>
</dbReference>
<dbReference type="STRING" id="304371.MCP_1619"/>
<dbReference type="EMBL" id="AP011532">
    <property type="protein sequence ID" value="BAI61691.1"/>
    <property type="molecule type" value="Genomic_DNA"/>
</dbReference>
<proteinExistence type="predicted"/>
<dbReference type="GeneID" id="8681540"/>
<dbReference type="GO" id="GO:0047429">
    <property type="term" value="F:nucleoside triphosphate diphosphatase activity"/>
    <property type="evidence" value="ECO:0007669"/>
    <property type="project" value="InterPro"/>
</dbReference>
<dbReference type="SUPFAM" id="SSF101386">
    <property type="entry name" value="all-alpha NTP pyrophosphatases"/>
    <property type="match status" value="1"/>
</dbReference>
<dbReference type="AlphaFoldDB" id="D1YZ19"/>
<dbReference type="RefSeq" id="WP_012900370.1">
    <property type="nucleotide sequence ID" value="NC_013665.1"/>
</dbReference>
<keyword evidence="2" id="KW-1185">Reference proteome</keyword>
<reference evidence="1 2" key="1">
    <citation type="journal article" date="2007" name="Appl. Environ. Microbiol.">
        <title>Isolation of key methanogens for global methane emission from rice paddy fields: a novel isolate affiliated with the clone cluster rice cluster I.</title>
        <authorList>
            <person name="Sakai S."/>
            <person name="Imachi H."/>
            <person name="Sekiguchi Y."/>
            <person name="Ohashi A."/>
            <person name="Harada H."/>
            <person name="Kamagata Y."/>
        </authorList>
    </citation>
    <scope>NUCLEOTIDE SEQUENCE [LARGE SCALE GENOMIC DNA]</scope>
    <source>
        <strain evidence="2">DSM 17711 / JCM 13418 / NBRC 101707 / SANAE</strain>
    </source>
</reference>
<dbReference type="KEGG" id="mpd:MCP_1619"/>
<dbReference type="Proteomes" id="UP000001882">
    <property type="component" value="Chromosome"/>
</dbReference>
<gene>
    <name evidence="1" type="ordered locus">MCP_1619</name>
</gene>
<evidence type="ECO:0000313" key="1">
    <source>
        <dbReference type="EMBL" id="BAI61691.1"/>
    </source>
</evidence>
<dbReference type="PANTHER" id="PTHR46523:SF1">
    <property type="entry name" value="DCTP PYROPHOSPHATASE 1"/>
    <property type="match status" value="1"/>
</dbReference>
<dbReference type="Pfam" id="PF12643">
    <property type="entry name" value="MazG-like"/>
    <property type="match status" value="1"/>
</dbReference>
<dbReference type="Gene3D" id="1.10.287.1080">
    <property type="entry name" value="MazG-like"/>
    <property type="match status" value="1"/>
</dbReference>
<name>D1YZ19_METPS</name>
<dbReference type="InParanoid" id="D1YZ19"/>
<evidence type="ECO:0000313" key="2">
    <source>
        <dbReference type="Proteomes" id="UP000001882"/>
    </source>
</evidence>
<dbReference type="OrthoDB" id="147562at2157"/>
<dbReference type="GO" id="GO:0009143">
    <property type="term" value="P:nucleoside triphosphate catabolic process"/>
    <property type="evidence" value="ECO:0007669"/>
    <property type="project" value="InterPro"/>
</dbReference>
<dbReference type="CDD" id="cd11537">
    <property type="entry name" value="NTP-PPase_RS21-C6_like"/>
    <property type="match status" value="1"/>
</dbReference>
<sequence>MNADPTTSIVDLKARIKSFCEARDWDQYHNAKDLAIGVSTEAGELLDLFRFKSLEEVEGMFRNAREREDIEDEMADVLFFVLRLGQKYDIDLATALARKMEKNELKYPVEKTRGSNLKYDKF</sequence>
<dbReference type="InterPro" id="IPR052555">
    <property type="entry name" value="dCTP_Pyrophosphatase"/>
</dbReference>
<dbReference type="PANTHER" id="PTHR46523">
    <property type="entry name" value="DCTP PYROPHOSPHATASE 1"/>
    <property type="match status" value="1"/>
</dbReference>
<dbReference type="eggNOG" id="arCOG01084">
    <property type="taxonomic scope" value="Archaea"/>
</dbReference>
<dbReference type="PIRSF" id="PIRSF029826">
    <property type="entry name" value="UCP029826_pph"/>
    <property type="match status" value="1"/>
</dbReference>